<gene>
    <name evidence="1" type="ORF">JVT61DRAFT_12326</name>
</gene>
<name>A0A8I2YE09_9AGAM</name>
<protein>
    <submittedName>
        <fullName evidence="1">Uncharacterized protein</fullName>
    </submittedName>
</protein>
<evidence type="ECO:0000313" key="1">
    <source>
        <dbReference type="EMBL" id="KAG6370179.1"/>
    </source>
</evidence>
<organism evidence="1 2">
    <name type="scientific">Boletus reticuloceps</name>
    <dbReference type="NCBI Taxonomy" id="495285"/>
    <lineage>
        <taxon>Eukaryota</taxon>
        <taxon>Fungi</taxon>
        <taxon>Dikarya</taxon>
        <taxon>Basidiomycota</taxon>
        <taxon>Agaricomycotina</taxon>
        <taxon>Agaricomycetes</taxon>
        <taxon>Agaricomycetidae</taxon>
        <taxon>Boletales</taxon>
        <taxon>Boletineae</taxon>
        <taxon>Boletaceae</taxon>
        <taxon>Boletoideae</taxon>
        <taxon>Boletus</taxon>
    </lineage>
</organism>
<accession>A0A8I2YE09</accession>
<dbReference type="Proteomes" id="UP000683000">
    <property type="component" value="Unassembled WGS sequence"/>
</dbReference>
<dbReference type="AlphaFoldDB" id="A0A8I2YE09"/>
<evidence type="ECO:0000313" key="2">
    <source>
        <dbReference type="Proteomes" id="UP000683000"/>
    </source>
</evidence>
<dbReference type="OrthoDB" id="2690723at2759"/>
<keyword evidence="2" id="KW-1185">Reference proteome</keyword>
<proteinExistence type="predicted"/>
<comment type="caution">
    <text evidence="1">The sequence shown here is derived from an EMBL/GenBank/DDBJ whole genome shotgun (WGS) entry which is preliminary data.</text>
</comment>
<sequence length="212" mass="24215">MDITVASDSMKGAHGAMYVIRECMDEAFLRHMGPASPAHLLFGDHRSHRWRKAVLNYMDEVIAKLPSVIVVIGSMDAPIDEQERQAFASMEWCVAKVKILRWFQGRSDPEASLCMMPFMSRSVYNHMVGRLEVVSKAIAEVRLVCSCYLSRISTCRRNVQYIYTCYSAHFDRSSKCAIHTYELFHAFLQLVEMCNTYTHRISTVLSLVGTDD</sequence>
<reference evidence="1" key="1">
    <citation type="submission" date="2021-03" db="EMBL/GenBank/DDBJ databases">
        <title>Evolutionary innovations through gain and loss of genes in the ectomycorrhizal Boletales.</title>
        <authorList>
            <person name="Wu G."/>
            <person name="Miyauchi S."/>
            <person name="Morin E."/>
            <person name="Yang Z.-L."/>
            <person name="Xu J."/>
            <person name="Martin F.M."/>
        </authorList>
    </citation>
    <scope>NUCLEOTIDE SEQUENCE</scope>
    <source>
        <strain evidence="1">BR01</strain>
    </source>
</reference>
<dbReference type="EMBL" id="JAGFBS010000055">
    <property type="protein sequence ID" value="KAG6370179.1"/>
    <property type="molecule type" value="Genomic_DNA"/>
</dbReference>